<dbReference type="PANTHER" id="PTHR34219:SF1">
    <property type="entry name" value="PEPSY DOMAIN-CONTAINING PROTEIN"/>
    <property type="match status" value="1"/>
</dbReference>
<dbReference type="RefSeq" id="WP_193002404.1">
    <property type="nucleotide sequence ID" value="NZ_CP040449.1"/>
</dbReference>
<dbReference type="EMBL" id="CP040449">
    <property type="protein sequence ID" value="QFI56085.1"/>
    <property type="molecule type" value="Genomic_DNA"/>
</dbReference>
<dbReference type="AlphaFoldDB" id="A0A5J6X2S5"/>
<keyword evidence="4" id="KW-1185">Reference proteome</keyword>
<feature type="transmembrane region" description="Helical" evidence="1">
    <location>
        <begin position="194"/>
        <end position="216"/>
    </location>
</feature>
<feature type="transmembrane region" description="Helical" evidence="1">
    <location>
        <begin position="143"/>
        <end position="164"/>
    </location>
</feature>
<keyword evidence="1" id="KW-0812">Transmembrane</keyword>
<dbReference type="Pfam" id="PF03413">
    <property type="entry name" value="PepSY"/>
    <property type="match status" value="1"/>
</dbReference>
<feature type="transmembrane region" description="Helical" evidence="1">
    <location>
        <begin position="15"/>
        <end position="39"/>
    </location>
</feature>
<dbReference type="PANTHER" id="PTHR34219">
    <property type="entry name" value="IRON-REGULATED INNER MEMBRANE PROTEIN-RELATED"/>
    <property type="match status" value="1"/>
</dbReference>
<gene>
    <name evidence="3" type="ORF">FE240_16245</name>
</gene>
<dbReference type="KEGG" id="asim:FE240_16245"/>
<evidence type="ECO:0000313" key="4">
    <source>
        <dbReference type="Proteomes" id="UP000594034"/>
    </source>
</evidence>
<feature type="transmembrane region" description="Helical" evidence="1">
    <location>
        <begin position="412"/>
        <end position="439"/>
    </location>
</feature>
<name>A0A5J6X2S5_9GAMM</name>
<organism evidence="3 4">
    <name type="scientific">Aeromonas simiae</name>
    <dbReference type="NCBI Taxonomy" id="218936"/>
    <lineage>
        <taxon>Bacteria</taxon>
        <taxon>Pseudomonadati</taxon>
        <taxon>Pseudomonadota</taxon>
        <taxon>Gammaproteobacteria</taxon>
        <taxon>Aeromonadales</taxon>
        <taxon>Aeromonadaceae</taxon>
        <taxon>Aeromonas</taxon>
    </lineage>
</organism>
<sequence length="454" mass="49909">MATSDTAFYQRAWRWHFLAGLFLAPLLILLSVTGIIYLFKPQLDELMYPHLLQVTPIAHPLSADRLAAVAQAAYPDAVLTQYLPPSASDRSAQFVLRSGEHELNLFINPADGALLGALDAHDNLQAIARALHAELMLGNTGDAVIELAAGWTLLLLCSGLYLWWPRQKGGMQGILLPRPDRRGRLWWRDLHAVLGLWGAAGLLFFALSGMTWTGIWGQRFADLWNRFPAAMWNEVPSSTLSRSLNQPHQQTVAWGAETLPLPRSHTAHHGHAMAEHGTVAGRIPLQKVVDIARDRGVTPGYSISLPKGESGVFTIALFADDPRNDATLHLDQYSGQVLADVRWQDYGAVAKTVETSVMLHMGRMYGLPHQLLMLALCLMVIGSCLSGLWIWWRRRPAGRLGLPSLPAVLPGWRGAALLLIGLGLAFPLLGASLLLIWGLDALWLAGRRLLPVRA</sequence>
<dbReference type="InterPro" id="IPR025711">
    <property type="entry name" value="PepSY"/>
</dbReference>
<evidence type="ECO:0000259" key="2">
    <source>
        <dbReference type="Pfam" id="PF03413"/>
    </source>
</evidence>
<keyword evidence="1" id="KW-0472">Membrane</keyword>
<dbReference type="Proteomes" id="UP000594034">
    <property type="component" value="Chromosome"/>
</dbReference>
<dbReference type="InterPro" id="IPR005625">
    <property type="entry name" value="PepSY-ass_TM"/>
</dbReference>
<keyword evidence="1" id="KW-1133">Transmembrane helix</keyword>
<protein>
    <submittedName>
        <fullName evidence="3">PepSY domain-containing protein</fullName>
    </submittedName>
</protein>
<evidence type="ECO:0000256" key="1">
    <source>
        <dbReference type="SAM" id="Phobius"/>
    </source>
</evidence>
<dbReference type="Pfam" id="PF03929">
    <property type="entry name" value="PepSY_TM"/>
    <property type="match status" value="1"/>
</dbReference>
<feature type="transmembrane region" description="Helical" evidence="1">
    <location>
        <begin position="371"/>
        <end position="392"/>
    </location>
</feature>
<feature type="domain" description="PepSY" evidence="2">
    <location>
        <begin position="282"/>
        <end position="340"/>
    </location>
</feature>
<reference evidence="3 4" key="1">
    <citation type="submission" date="2019-05" db="EMBL/GenBank/DDBJ databases">
        <title>OXA-830, a novel chromosomally encoded expanded-spectrum class D beta-lactamase in Aeromonas simiae.</title>
        <authorList>
            <person name="Zhou W."/>
            <person name="Chen Q."/>
        </authorList>
    </citation>
    <scope>NUCLEOTIDE SEQUENCE [LARGE SCALE GENOMIC DNA]</scope>
    <source>
        <strain evidence="3 4">A6</strain>
    </source>
</reference>
<evidence type="ECO:0000313" key="3">
    <source>
        <dbReference type="EMBL" id="QFI56085.1"/>
    </source>
</evidence>
<proteinExistence type="predicted"/>
<accession>A0A5J6X2S5</accession>